<accession>A0ABY7QJU4</accession>
<evidence type="ECO:0000313" key="2">
    <source>
        <dbReference type="EMBL" id="WBP92184.1"/>
    </source>
</evidence>
<keyword evidence="3" id="KW-1185">Reference proteome</keyword>
<keyword evidence="2" id="KW-0614">Plasmid</keyword>
<sequence length="139" mass="14655">MSILPSSAPKHRTPGRSFGAIIAAETLTDAQAWIDEVGGGARSHRLALLADMLLAANPELIESEEDVDPDAAADLAVETVIQRLNDEKARAEREAELDAWTPSEAKAVAAASPWRNGPRWVTRSGLTGKSASAGTAVRS</sequence>
<protein>
    <submittedName>
        <fullName evidence="2">Uncharacterized protein</fullName>
    </submittedName>
</protein>
<reference evidence="2 3" key="1">
    <citation type="submission" date="2022-12" db="EMBL/GenBank/DDBJ databases">
        <title>HUAS 3-15.</title>
        <authorList>
            <person name="Mo P."/>
        </authorList>
    </citation>
    <scope>NUCLEOTIDE SEQUENCE [LARGE SCALE GENOMIC DNA]</scope>
    <source>
        <strain evidence="2 3">HUAS 3-15</strain>
        <plasmid evidence="2 3">punmamed4</plasmid>
    </source>
</reference>
<dbReference type="EMBL" id="CP115453">
    <property type="protein sequence ID" value="WBP92184.1"/>
    <property type="molecule type" value="Genomic_DNA"/>
</dbReference>
<gene>
    <name evidence="2" type="ORF">O1G21_40970</name>
</gene>
<geneLocation type="plasmid" evidence="2 3">
    <name>punmamed4</name>
</geneLocation>
<feature type="compositionally biased region" description="Polar residues" evidence="1">
    <location>
        <begin position="124"/>
        <end position="139"/>
    </location>
</feature>
<evidence type="ECO:0000313" key="3">
    <source>
        <dbReference type="Proteomes" id="UP001212821"/>
    </source>
</evidence>
<dbReference type="Proteomes" id="UP001212821">
    <property type="component" value="Plasmid punmamed4"/>
</dbReference>
<dbReference type="RefSeq" id="WP_270151931.1">
    <property type="nucleotide sequence ID" value="NZ_CP115453.1"/>
</dbReference>
<organism evidence="2 3">
    <name type="scientific">Kitasatospora cathayae</name>
    <dbReference type="NCBI Taxonomy" id="3004092"/>
    <lineage>
        <taxon>Bacteria</taxon>
        <taxon>Bacillati</taxon>
        <taxon>Actinomycetota</taxon>
        <taxon>Actinomycetes</taxon>
        <taxon>Kitasatosporales</taxon>
        <taxon>Streptomycetaceae</taxon>
        <taxon>Kitasatospora</taxon>
    </lineage>
</organism>
<evidence type="ECO:0000256" key="1">
    <source>
        <dbReference type="SAM" id="MobiDB-lite"/>
    </source>
</evidence>
<name>A0ABY7QJU4_9ACTN</name>
<feature type="region of interest" description="Disordered" evidence="1">
    <location>
        <begin position="108"/>
        <end position="139"/>
    </location>
</feature>
<proteinExistence type="predicted"/>